<name>A0A8H6ZAN0_9AGAR</name>
<feature type="region of interest" description="Disordered" evidence="2">
    <location>
        <begin position="440"/>
        <end position="477"/>
    </location>
</feature>
<dbReference type="GO" id="GO:0016787">
    <property type="term" value="F:hydrolase activity"/>
    <property type="evidence" value="ECO:0007669"/>
    <property type="project" value="UniProtKB-KW"/>
</dbReference>
<evidence type="ECO:0000256" key="2">
    <source>
        <dbReference type="SAM" id="MobiDB-lite"/>
    </source>
</evidence>
<organism evidence="3 4">
    <name type="scientific">Mycena sanguinolenta</name>
    <dbReference type="NCBI Taxonomy" id="230812"/>
    <lineage>
        <taxon>Eukaryota</taxon>
        <taxon>Fungi</taxon>
        <taxon>Dikarya</taxon>
        <taxon>Basidiomycota</taxon>
        <taxon>Agaricomycotina</taxon>
        <taxon>Agaricomycetes</taxon>
        <taxon>Agaricomycetidae</taxon>
        <taxon>Agaricales</taxon>
        <taxon>Marasmiineae</taxon>
        <taxon>Mycenaceae</taxon>
        <taxon>Mycena</taxon>
    </lineage>
</organism>
<reference evidence="3" key="1">
    <citation type="submission" date="2020-05" db="EMBL/GenBank/DDBJ databases">
        <title>Mycena genomes resolve the evolution of fungal bioluminescence.</title>
        <authorList>
            <person name="Tsai I.J."/>
        </authorList>
    </citation>
    <scope>NUCLEOTIDE SEQUENCE</scope>
    <source>
        <strain evidence="3">160909Yilan</strain>
    </source>
</reference>
<dbReference type="Gene3D" id="3.40.50.1000">
    <property type="entry name" value="HAD superfamily/HAD-like"/>
    <property type="match status" value="1"/>
</dbReference>
<dbReference type="Proteomes" id="UP000623467">
    <property type="component" value="Unassembled WGS sequence"/>
</dbReference>
<dbReference type="EMBL" id="JACAZH010000003">
    <property type="protein sequence ID" value="KAF7373411.1"/>
    <property type="molecule type" value="Genomic_DNA"/>
</dbReference>
<feature type="region of interest" description="Disordered" evidence="2">
    <location>
        <begin position="1"/>
        <end position="30"/>
    </location>
</feature>
<feature type="region of interest" description="Disordered" evidence="2">
    <location>
        <begin position="148"/>
        <end position="181"/>
    </location>
</feature>
<dbReference type="AlphaFoldDB" id="A0A8H6ZAN0"/>
<keyword evidence="4" id="KW-1185">Reference proteome</keyword>
<dbReference type="PANTHER" id="PTHR43316">
    <property type="entry name" value="HYDROLASE, HALOACID DELAHOGENASE-RELATED"/>
    <property type="match status" value="1"/>
</dbReference>
<comment type="caution">
    <text evidence="3">The sequence shown here is derived from an EMBL/GenBank/DDBJ whole genome shotgun (WGS) entry which is preliminary data.</text>
</comment>
<dbReference type="OrthoDB" id="3256520at2759"/>
<feature type="compositionally biased region" description="Basic and acidic residues" evidence="2">
    <location>
        <begin position="1"/>
        <end position="25"/>
    </location>
</feature>
<accession>A0A8H6ZAN0</accession>
<evidence type="ECO:0000256" key="1">
    <source>
        <dbReference type="ARBA" id="ARBA00022801"/>
    </source>
</evidence>
<evidence type="ECO:0000313" key="4">
    <source>
        <dbReference type="Proteomes" id="UP000623467"/>
    </source>
</evidence>
<dbReference type="InterPro" id="IPR036412">
    <property type="entry name" value="HAD-like_sf"/>
</dbReference>
<dbReference type="InterPro" id="IPR051540">
    <property type="entry name" value="S-2-haloacid_dehalogenase"/>
</dbReference>
<keyword evidence="1" id="KW-0378">Hydrolase</keyword>
<protein>
    <submittedName>
        <fullName evidence="3">HAD-like protein</fullName>
    </submittedName>
</protein>
<evidence type="ECO:0000313" key="3">
    <source>
        <dbReference type="EMBL" id="KAF7373411.1"/>
    </source>
</evidence>
<proteinExistence type="predicted"/>
<gene>
    <name evidence="3" type="ORF">MSAN_00550700</name>
</gene>
<dbReference type="PANTHER" id="PTHR43316:SF9">
    <property type="entry name" value="ACID DEHALOGENASE, PUTATIVE (AFU_ORTHOLOGUE AFUA_6G14460)-RELATED"/>
    <property type="match status" value="1"/>
</dbReference>
<dbReference type="InterPro" id="IPR023214">
    <property type="entry name" value="HAD_sf"/>
</dbReference>
<dbReference type="SUPFAM" id="SSF56784">
    <property type="entry name" value="HAD-like"/>
    <property type="match status" value="1"/>
</dbReference>
<sequence>MKDRADFRSMQRDERRMRIKEERRGAGFSSGGTWDQWTSFSPRSTRIPRMPGEIFPRLVYLSAKVHYDLSAADDLGTLNDWEEERKTILRLLARFSDPSTGRAIRWAREIQMLNESGSLFSLPMQEDIPDLTCAPLVEVVSLFDRPPSPVNQPDALQSQTEESDHVVEDWSDSGGGYYEIPDEDSCPVPRISVRKPPPPPQPNFAFPAVQVVYFDVHGTLIDKELGVFQALSPLLSRSPYQFDRSEAVAFYLESEYEIKKRTPAAPYEPFARSIADWPLVSYAQWCLAVLHNNILGLSISAIADVDHDSLHRTSAFAALAPYFDTVFTTDTCAAYKPALAVLEGAVRHYDALGVQRENTCVVSASLLLDLEPARELSVPGIWMRYPQSLAEHVDPWESAFPALGSLHLADLAHHFVNNTPAANRLHEPWTELSVDTTANSWEEDPQALASATGADPRVVDLESPPSSPESEENIWWK</sequence>